<keyword evidence="2" id="KW-0812">Transmembrane</keyword>
<gene>
    <name evidence="3" type="ORF">ACFQS3_00045</name>
</gene>
<comment type="caution">
    <text evidence="3">The sequence shown here is derived from an EMBL/GenBank/DDBJ whole genome shotgun (WGS) entry which is preliminary data.</text>
</comment>
<accession>A0ABW2D4B9</accession>
<reference evidence="4" key="1">
    <citation type="journal article" date="2019" name="Int. J. Syst. Evol. Microbiol.">
        <title>The Global Catalogue of Microorganisms (GCM) 10K type strain sequencing project: providing services to taxonomists for standard genome sequencing and annotation.</title>
        <authorList>
            <consortium name="The Broad Institute Genomics Platform"/>
            <consortium name="The Broad Institute Genome Sequencing Center for Infectious Disease"/>
            <person name="Wu L."/>
            <person name="Ma J."/>
        </authorList>
    </citation>
    <scope>NUCLEOTIDE SEQUENCE [LARGE SCALE GENOMIC DNA]</scope>
    <source>
        <strain evidence="4">KACC 12634</strain>
    </source>
</reference>
<evidence type="ECO:0000313" key="4">
    <source>
        <dbReference type="Proteomes" id="UP001596470"/>
    </source>
</evidence>
<protein>
    <submittedName>
        <fullName evidence="3">Uncharacterized protein</fullName>
    </submittedName>
</protein>
<evidence type="ECO:0000313" key="3">
    <source>
        <dbReference type="EMBL" id="MFC6955573.1"/>
    </source>
</evidence>
<keyword evidence="2" id="KW-0472">Membrane</keyword>
<dbReference type="EMBL" id="JBHSYS010000001">
    <property type="protein sequence ID" value="MFC6955573.1"/>
    <property type="molecule type" value="Genomic_DNA"/>
</dbReference>
<name>A0ABW2D4B9_9ACTN</name>
<feature type="region of interest" description="Disordered" evidence="1">
    <location>
        <begin position="324"/>
        <end position="387"/>
    </location>
</feature>
<keyword evidence="4" id="KW-1185">Reference proteome</keyword>
<organism evidence="3 4">
    <name type="scientific">Glycomyces mayteni</name>
    <dbReference type="NCBI Taxonomy" id="543887"/>
    <lineage>
        <taxon>Bacteria</taxon>
        <taxon>Bacillati</taxon>
        <taxon>Actinomycetota</taxon>
        <taxon>Actinomycetes</taxon>
        <taxon>Glycomycetales</taxon>
        <taxon>Glycomycetaceae</taxon>
        <taxon>Glycomyces</taxon>
    </lineage>
</organism>
<keyword evidence="2" id="KW-1133">Transmembrane helix</keyword>
<dbReference type="Proteomes" id="UP001596470">
    <property type="component" value="Unassembled WGS sequence"/>
</dbReference>
<dbReference type="RefSeq" id="WP_382352058.1">
    <property type="nucleotide sequence ID" value="NZ_JBHMBP010000004.1"/>
</dbReference>
<evidence type="ECO:0000256" key="1">
    <source>
        <dbReference type="SAM" id="MobiDB-lite"/>
    </source>
</evidence>
<sequence>MGYNAPDPEQFSKMEQAFSYMSPLAAAQIALPAHLFSGPVTFIARAIYLKQANPGQIMQGAAHWLKCAEKYLAAAEALRTEAKSLSEDEWSGDDRKAFEEKAEKAAQQLETIAAFAMQVGISLFAIATMLSVMIPLMLAVATAQMAFAVFYLATKAIPPPVGPVVSENCRVIAMTTGATCLTVINTIEAALKVAAQGLAAAIGGNMTISWAYMASRGNLVNPGDTIGSTGFSLLQGLAQMTVGNLMAPGRTGTGTVGKISPKLDGIMAKGNPYLLGFTGVQGTYNTGMNIQGDVNPDAENKMTGAGVDLLGQDWIPNTFEDAARGNESDLNWNNEQPGDDAPGKGPGGVFVNKAVVHDGETATTGTGGGNDEGGYRPPEWDGEAVSR</sequence>
<feature type="transmembrane region" description="Helical" evidence="2">
    <location>
        <begin position="111"/>
        <end position="130"/>
    </location>
</feature>
<feature type="transmembrane region" description="Helical" evidence="2">
    <location>
        <begin position="20"/>
        <end position="48"/>
    </location>
</feature>
<proteinExistence type="predicted"/>
<evidence type="ECO:0000256" key="2">
    <source>
        <dbReference type="SAM" id="Phobius"/>
    </source>
</evidence>